<dbReference type="Pfam" id="PF04442">
    <property type="entry name" value="CtaG_Cox11"/>
    <property type="match status" value="1"/>
</dbReference>
<accession>A0A382NXU0</accession>
<reference evidence="2" key="1">
    <citation type="submission" date="2018-05" db="EMBL/GenBank/DDBJ databases">
        <authorList>
            <person name="Lanie J.A."/>
            <person name="Ng W.-L."/>
            <person name="Kazmierczak K.M."/>
            <person name="Andrzejewski T.M."/>
            <person name="Davidsen T.M."/>
            <person name="Wayne K.J."/>
            <person name="Tettelin H."/>
            <person name="Glass J.I."/>
            <person name="Rusch D."/>
            <person name="Podicherti R."/>
            <person name="Tsui H.-C.T."/>
            <person name="Winkler M.E."/>
        </authorList>
    </citation>
    <scope>NUCLEOTIDE SEQUENCE</scope>
</reference>
<dbReference type="InterPro" id="IPR007533">
    <property type="entry name" value="Cyt_c_oxidase_assmbl_CtaG"/>
</dbReference>
<dbReference type="GO" id="GO:0005507">
    <property type="term" value="F:copper ion binding"/>
    <property type="evidence" value="ECO:0007669"/>
    <property type="project" value="InterPro"/>
</dbReference>
<feature type="non-terminal residue" evidence="2">
    <location>
        <position position="91"/>
    </location>
</feature>
<gene>
    <name evidence="2" type="ORF">METZ01_LOCUS317225</name>
</gene>
<keyword evidence="1" id="KW-0812">Transmembrane</keyword>
<proteinExistence type="predicted"/>
<keyword evidence="1" id="KW-0472">Membrane</keyword>
<keyword evidence="1" id="KW-1133">Transmembrane helix</keyword>
<evidence type="ECO:0008006" key="3">
    <source>
        <dbReference type="Google" id="ProtNLM"/>
    </source>
</evidence>
<protein>
    <recommendedName>
        <fullName evidence="3">Cytochrome c oxidase assembly protein CtaG</fullName>
    </recommendedName>
</protein>
<dbReference type="EMBL" id="UINC01102612">
    <property type="protein sequence ID" value="SVC64371.1"/>
    <property type="molecule type" value="Genomic_DNA"/>
</dbReference>
<sequence length="91" mass="10309">MKESKNTVRNLSLTVVAMFGFGFLLVPIYDVFCEITGLNGKIKGPSTLTEAALKEEDRREVLIQFVTHNNESMPWIFRSNTTQMRIVTGVQ</sequence>
<feature type="transmembrane region" description="Helical" evidence="1">
    <location>
        <begin position="12"/>
        <end position="32"/>
    </location>
</feature>
<name>A0A382NXU0_9ZZZZ</name>
<evidence type="ECO:0000256" key="1">
    <source>
        <dbReference type="SAM" id="Phobius"/>
    </source>
</evidence>
<dbReference type="AlphaFoldDB" id="A0A382NXU0"/>
<organism evidence="2">
    <name type="scientific">marine metagenome</name>
    <dbReference type="NCBI Taxonomy" id="408172"/>
    <lineage>
        <taxon>unclassified sequences</taxon>
        <taxon>metagenomes</taxon>
        <taxon>ecological metagenomes</taxon>
    </lineage>
</organism>
<evidence type="ECO:0000313" key="2">
    <source>
        <dbReference type="EMBL" id="SVC64371.1"/>
    </source>
</evidence>